<sequence>MSIRSLSLGAVVALAALHTTAGAQTTGLDLAKAKNCMACHDVASKRVGPSYQSVAERYASDAEAADKLFASIRKGSFRKWGAIPMPAQNAVNDDEARKLAQWILTLKN</sequence>
<evidence type="ECO:0000313" key="9">
    <source>
        <dbReference type="EMBL" id="RZS86107.1"/>
    </source>
</evidence>
<evidence type="ECO:0000256" key="3">
    <source>
        <dbReference type="ARBA" id="ARBA00022723"/>
    </source>
</evidence>
<evidence type="ECO:0000256" key="1">
    <source>
        <dbReference type="ARBA" id="ARBA00022448"/>
    </source>
</evidence>
<name>A0A4V2F423_9BURK</name>
<dbReference type="Proteomes" id="UP000292445">
    <property type="component" value="Unassembled WGS sequence"/>
</dbReference>
<evidence type="ECO:0000256" key="2">
    <source>
        <dbReference type="ARBA" id="ARBA00022617"/>
    </source>
</evidence>
<dbReference type="EMBL" id="SGXC01000001">
    <property type="protein sequence ID" value="RZS86107.1"/>
    <property type="molecule type" value="Genomic_DNA"/>
</dbReference>
<dbReference type="InterPro" id="IPR036909">
    <property type="entry name" value="Cyt_c-like_dom_sf"/>
</dbReference>
<organism evidence="9 10">
    <name type="scientific">Pigmentiphaga kullae</name>
    <dbReference type="NCBI Taxonomy" id="151784"/>
    <lineage>
        <taxon>Bacteria</taxon>
        <taxon>Pseudomonadati</taxon>
        <taxon>Pseudomonadota</taxon>
        <taxon>Betaproteobacteria</taxon>
        <taxon>Burkholderiales</taxon>
        <taxon>Alcaligenaceae</taxon>
        <taxon>Pigmentiphaga</taxon>
    </lineage>
</organism>
<keyword evidence="4" id="KW-0249">Electron transport</keyword>
<dbReference type="GO" id="GO:0020037">
    <property type="term" value="F:heme binding"/>
    <property type="evidence" value="ECO:0007669"/>
    <property type="project" value="InterPro"/>
</dbReference>
<feature type="chain" id="PRO_5020310645" evidence="7">
    <location>
        <begin position="24"/>
        <end position="108"/>
    </location>
</feature>
<keyword evidence="1" id="KW-0813">Transport</keyword>
<dbReference type="GO" id="GO:0009055">
    <property type="term" value="F:electron transfer activity"/>
    <property type="evidence" value="ECO:0007669"/>
    <property type="project" value="InterPro"/>
</dbReference>
<accession>A0A4V2F423</accession>
<evidence type="ECO:0000256" key="5">
    <source>
        <dbReference type="ARBA" id="ARBA00023004"/>
    </source>
</evidence>
<dbReference type="InterPro" id="IPR002324">
    <property type="entry name" value="Cyt_c_ID"/>
</dbReference>
<feature type="binding site" description="covalent" evidence="6">
    <location>
        <position position="36"/>
    </location>
    <ligand>
        <name>heme c</name>
        <dbReference type="ChEBI" id="CHEBI:61717"/>
    </ligand>
</feature>
<dbReference type="PROSITE" id="PS51007">
    <property type="entry name" value="CYTC"/>
    <property type="match status" value="1"/>
</dbReference>
<dbReference type="RefSeq" id="WP_130357229.1">
    <property type="nucleotide sequence ID" value="NZ_SGXC01000001.1"/>
</dbReference>
<dbReference type="PRINTS" id="PR00606">
    <property type="entry name" value="CYTCHROMECID"/>
</dbReference>
<dbReference type="OrthoDB" id="9814063at2"/>
<feature type="domain" description="Cytochrome c" evidence="8">
    <location>
        <begin position="22"/>
        <end position="107"/>
    </location>
</feature>
<keyword evidence="5 6" id="KW-0408">Iron</keyword>
<evidence type="ECO:0000256" key="6">
    <source>
        <dbReference type="PIRSR" id="PIRSR602324-1"/>
    </source>
</evidence>
<dbReference type="GO" id="GO:0005506">
    <property type="term" value="F:iron ion binding"/>
    <property type="evidence" value="ECO:0007669"/>
    <property type="project" value="InterPro"/>
</dbReference>
<feature type="signal peptide" evidence="7">
    <location>
        <begin position="1"/>
        <end position="23"/>
    </location>
</feature>
<dbReference type="InterPro" id="IPR009056">
    <property type="entry name" value="Cyt_c-like_dom"/>
</dbReference>
<evidence type="ECO:0000256" key="7">
    <source>
        <dbReference type="SAM" id="SignalP"/>
    </source>
</evidence>
<dbReference type="Gene3D" id="1.10.760.10">
    <property type="entry name" value="Cytochrome c-like domain"/>
    <property type="match status" value="1"/>
</dbReference>
<reference evidence="9 10" key="1">
    <citation type="submission" date="2019-02" db="EMBL/GenBank/DDBJ databases">
        <title>Genomic Encyclopedia of Type Strains, Phase IV (KMG-IV): sequencing the most valuable type-strain genomes for metagenomic binning, comparative biology and taxonomic classification.</title>
        <authorList>
            <person name="Goeker M."/>
        </authorList>
    </citation>
    <scope>NUCLEOTIDE SEQUENCE [LARGE SCALE GENOMIC DNA]</scope>
    <source>
        <strain evidence="9 10">K24</strain>
    </source>
</reference>
<comment type="caution">
    <text evidence="9">The sequence shown here is derived from an EMBL/GenBank/DDBJ whole genome shotgun (WGS) entry which is preliminary data.</text>
</comment>
<keyword evidence="3 6" id="KW-0479">Metal-binding</keyword>
<evidence type="ECO:0000256" key="4">
    <source>
        <dbReference type="ARBA" id="ARBA00022982"/>
    </source>
</evidence>
<keyword evidence="10" id="KW-1185">Reference proteome</keyword>
<comment type="PTM">
    <text evidence="6">Binds 1 heme c group covalently per subunit.</text>
</comment>
<dbReference type="Pfam" id="PF00034">
    <property type="entry name" value="Cytochrom_C"/>
    <property type="match status" value="1"/>
</dbReference>
<feature type="binding site" description="covalent" evidence="6">
    <location>
        <position position="40"/>
    </location>
    <ligand>
        <name>heme c</name>
        <dbReference type="ChEBI" id="CHEBI:61717"/>
    </ligand>
</feature>
<evidence type="ECO:0000313" key="10">
    <source>
        <dbReference type="Proteomes" id="UP000292445"/>
    </source>
</evidence>
<evidence type="ECO:0000259" key="8">
    <source>
        <dbReference type="PROSITE" id="PS51007"/>
    </source>
</evidence>
<feature type="binding site" description="covalent" evidence="6">
    <location>
        <position position="85"/>
    </location>
    <ligand>
        <name>heme c</name>
        <dbReference type="ChEBI" id="CHEBI:61717"/>
    </ligand>
</feature>
<keyword evidence="7" id="KW-0732">Signal</keyword>
<gene>
    <name evidence="9" type="ORF">EV675_2141</name>
</gene>
<keyword evidence="2 6" id="KW-0349">Heme</keyword>
<proteinExistence type="predicted"/>
<protein>
    <submittedName>
        <fullName evidence="9">Cytochrome c</fullName>
    </submittedName>
</protein>
<dbReference type="SUPFAM" id="SSF46626">
    <property type="entry name" value="Cytochrome c"/>
    <property type="match status" value="1"/>
</dbReference>
<dbReference type="AlphaFoldDB" id="A0A4V2F423"/>